<keyword evidence="1" id="KW-1133">Transmembrane helix</keyword>
<accession>A0A1N6RHY5</accession>
<evidence type="ECO:0000256" key="1">
    <source>
        <dbReference type="SAM" id="Phobius"/>
    </source>
</evidence>
<feature type="transmembrane region" description="Helical" evidence="1">
    <location>
        <begin position="271"/>
        <end position="293"/>
    </location>
</feature>
<feature type="transmembrane region" description="Helical" evidence="1">
    <location>
        <begin position="184"/>
        <end position="207"/>
    </location>
</feature>
<dbReference type="Pfam" id="PF12679">
    <property type="entry name" value="ABC2_membrane_2"/>
    <property type="match status" value="1"/>
</dbReference>
<dbReference type="OrthoDB" id="5486437at2"/>
<keyword evidence="1" id="KW-0472">Membrane</keyword>
<organism evidence="2 3">
    <name type="scientific">Solilutibacter tolerans</name>
    <dbReference type="NCBI Taxonomy" id="1604334"/>
    <lineage>
        <taxon>Bacteria</taxon>
        <taxon>Pseudomonadati</taxon>
        <taxon>Pseudomonadota</taxon>
        <taxon>Gammaproteobacteria</taxon>
        <taxon>Lysobacterales</taxon>
        <taxon>Lysobacteraceae</taxon>
        <taxon>Solilutibacter</taxon>
    </lineage>
</organism>
<gene>
    <name evidence="2" type="ORF">SAMN05421546_1007</name>
</gene>
<feature type="transmembrane region" description="Helical" evidence="1">
    <location>
        <begin position="305"/>
        <end position="322"/>
    </location>
</feature>
<reference evidence="3" key="1">
    <citation type="submission" date="2017-01" db="EMBL/GenBank/DDBJ databases">
        <authorList>
            <person name="Varghese N."/>
            <person name="Submissions S."/>
        </authorList>
    </citation>
    <scope>NUCLEOTIDE SEQUENCE [LARGE SCALE GENOMIC DNA]</scope>
    <source>
        <strain evidence="3">UM1</strain>
    </source>
</reference>
<feature type="transmembrane region" description="Helical" evidence="1">
    <location>
        <begin position="227"/>
        <end position="250"/>
    </location>
</feature>
<dbReference type="RefSeq" id="WP_076585885.1">
    <property type="nucleotide sequence ID" value="NZ_FTLW01000002.1"/>
</dbReference>
<protein>
    <submittedName>
        <fullName evidence="2">Sodium transport system permease protein</fullName>
    </submittedName>
</protein>
<keyword evidence="3" id="KW-1185">Reference proteome</keyword>
<name>A0A1N6RHY5_9GAMM</name>
<dbReference type="GO" id="GO:0140359">
    <property type="term" value="F:ABC-type transporter activity"/>
    <property type="evidence" value="ECO:0007669"/>
    <property type="project" value="InterPro"/>
</dbReference>
<dbReference type="AlphaFoldDB" id="A0A1N6RHY5"/>
<proteinExistence type="predicted"/>
<evidence type="ECO:0000313" key="2">
    <source>
        <dbReference type="EMBL" id="SIQ28306.1"/>
    </source>
</evidence>
<feature type="transmembrane region" description="Helical" evidence="1">
    <location>
        <begin position="22"/>
        <end position="44"/>
    </location>
</feature>
<dbReference type="PANTHER" id="PTHR43471:SF3">
    <property type="entry name" value="ABC TRANSPORTER PERMEASE PROTEIN NATB"/>
    <property type="match status" value="1"/>
</dbReference>
<dbReference type="GO" id="GO:0016020">
    <property type="term" value="C:membrane"/>
    <property type="evidence" value="ECO:0007669"/>
    <property type="project" value="UniProtKB-SubCell"/>
</dbReference>
<dbReference type="PANTHER" id="PTHR43471">
    <property type="entry name" value="ABC TRANSPORTER PERMEASE"/>
    <property type="match status" value="1"/>
</dbReference>
<dbReference type="Proteomes" id="UP000241788">
    <property type="component" value="Unassembled WGS sequence"/>
</dbReference>
<evidence type="ECO:0000313" key="3">
    <source>
        <dbReference type="Proteomes" id="UP000241788"/>
    </source>
</evidence>
<keyword evidence="1" id="KW-0812">Transmembrane</keyword>
<sequence length="388" mass="42589">MNMLKTVIGKELLEISRDRKTLGLTLFMSPLILLVLVFGLGKVVEKKIQTQSDKPLEIAIVGAEHAPNLVKWLAAQGVTAKTVNNPDAAIRAQDEDVYLRISEKFADKWSKGEPAMVEIVHDSTRRDAEIPVRRLDKMLEAYNVQTGSLRLMARGVSPAVAMPVMVARKDLSTSAQRRAMAMMFLPYLLILGGFLGAMAFVIDITAGERERQSLEPLLATPAPRGTLVSGKIIAATVIGMITLLLTCLSFKLGAQLAGGFARMMDVSPMAIVKMLLVLMPIVLVGNALLTLIASGAKSVKEAQSYMTLLMLLPMLPTIFLMVNPVKNQLWMFAVPFLSQNQLLLKILRSETVSPMEWLIYFSAGLGLVALLWLGAVWRYRQEKLAISG</sequence>
<dbReference type="STRING" id="1604334.SAMN05421546_1007"/>
<dbReference type="EMBL" id="FTLW01000002">
    <property type="protein sequence ID" value="SIQ28306.1"/>
    <property type="molecule type" value="Genomic_DNA"/>
</dbReference>
<feature type="transmembrane region" description="Helical" evidence="1">
    <location>
        <begin position="359"/>
        <end position="379"/>
    </location>
</feature>